<keyword evidence="4" id="KW-1185">Reference proteome</keyword>
<evidence type="ECO:0000256" key="2">
    <source>
        <dbReference type="SAM" id="Phobius"/>
    </source>
</evidence>
<feature type="compositionally biased region" description="Pro residues" evidence="1">
    <location>
        <begin position="1"/>
        <end position="11"/>
    </location>
</feature>
<evidence type="ECO:0000313" key="4">
    <source>
        <dbReference type="Proteomes" id="UP000442990"/>
    </source>
</evidence>
<protein>
    <submittedName>
        <fullName evidence="3">DUF485 domain-containing protein</fullName>
    </submittedName>
</protein>
<comment type="caution">
    <text evidence="3">The sequence shown here is derived from an EMBL/GenBank/DDBJ whole genome shotgun (WGS) entry which is preliminary data.</text>
</comment>
<dbReference type="EMBL" id="WBKG01000020">
    <property type="protein sequence ID" value="KAB1986341.1"/>
    <property type="molecule type" value="Genomic_DNA"/>
</dbReference>
<sequence length="186" mass="20727">MPDPFSSPEPQGPRRQQSHRRPYPSPPSPRAPLYQPYPAHPEDPRHPAYPPPDPAAPATGGLTYPWQPRPRPAEPPPRRAPRHRPLGQHSDIRVLRGAYRRQRRVATLTALGYFTLFLLLSAFAPSLMTSTVSGGLSTGLLLGLLQVPVTCLAIAVYEYSARRRLDPVADRIRRQSELDARRGAAR</sequence>
<feature type="transmembrane region" description="Helical" evidence="2">
    <location>
        <begin position="136"/>
        <end position="157"/>
    </location>
</feature>
<reference evidence="3 4" key="1">
    <citation type="submission" date="2019-09" db="EMBL/GenBank/DDBJ databases">
        <title>Isolation and identification of active actinomycetes.</title>
        <authorList>
            <person name="Yu Z."/>
            <person name="Han C."/>
            <person name="Yu B."/>
        </authorList>
    </citation>
    <scope>NUCLEOTIDE SEQUENCE [LARGE SCALE GENOMIC DNA]</scope>
    <source>
        <strain evidence="3 4">NEAU-H2</strain>
    </source>
</reference>
<accession>A0A7J5DCJ5</accession>
<evidence type="ECO:0000313" key="3">
    <source>
        <dbReference type="EMBL" id="KAB1986341.1"/>
    </source>
</evidence>
<dbReference type="Proteomes" id="UP000442990">
    <property type="component" value="Unassembled WGS sequence"/>
</dbReference>
<dbReference type="InterPro" id="IPR007436">
    <property type="entry name" value="DUF485"/>
</dbReference>
<name>A0A7J5DCJ5_9ACTN</name>
<gene>
    <name evidence="3" type="ORF">F8144_23440</name>
</gene>
<dbReference type="Pfam" id="PF04341">
    <property type="entry name" value="DUF485"/>
    <property type="match status" value="1"/>
</dbReference>
<keyword evidence="2" id="KW-1133">Transmembrane helix</keyword>
<dbReference type="RefSeq" id="WP_151471314.1">
    <property type="nucleotide sequence ID" value="NZ_WBKG01000020.1"/>
</dbReference>
<feature type="transmembrane region" description="Helical" evidence="2">
    <location>
        <begin position="105"/>
        <end position="124"/>
    </location>
</feature>
<keyword evidence="2" id="KW-0812">Transmembrane</keyword>
<proteinExistence type="predicted"/>
<dbReference type="AlphaFoldDB" id="A0A7J5DCJ5"/>
<organism evidence="3 4">
    <name type="scientific">Streptomyces triticiradicis</name>
    <dbReference type="NCBI Taxonomy" id="2651189"/>
    <lineage>
        <taxon>Bacteria</taxon>
        <taxon>Bacillati</taxon>
        <taxon>Actinomycetota</taxon>
        <taxon>Actinomycetes</taxon>
        <taxon>Kitasatosporales</taxon>
        <taxon>Streptomycetaceae</taxon>
        <taxon>Streptomyces</taxon>
    </lineage>
</organism>
<evidence type="ECO:0000256" key="1">
    <source>
        <dbReference type="SAM" id="MobiDB-lite"/>
    </source>
</evidence>
<keyword evidence="2" id="KW-0472">Membrane</keyword>
<feature type="region of interest" description="Disordered" evidence="1">
    <location>
        <begin position="1"/>
        <end position="89"/>
    </location>
</feature>